<comment type="caution">
    <text evidence="8">The sequence shown here is derived from an EMBL/GenBank/DDBJ whole genome shotgun (WGS) entry which is preliminary data.</text>
</comment>
<evidence type="ECO:0000256" key="1">
    <source>
        <dbReference type="ARBA" id="ARBA00004141"/>
    </source>
</evidence>
<dbReference type="FunFam" id="1.10.3720.10:FF:000001">
    <property type="entry name" value="Glycine betaine ABC transporter, permease"/>
    <property type="match status" value="1"/>
</dbReference>
<proteinExistence type="inferred from homology"/>
<sequence>MIQELMNYVSTNASYIINQFAIHIYISVIGVVLTLIVGFPLGVFLSVNQKVATLVIGMINVIQTIPSIGMLTVLLIVMGLGKNTVIATVFLYSLLPIVNNTYVGLNNVDPVYVDSARGVGMSRFQVLYMVKVPLALPVILAGVRNALVISVGITTIGSFVGAGGLGDIILRGITITDGKSIIFVGAFLCALIALGMDRVFNWLVKQENE</sequence>
<dbReference type="GO" id="GO:0055085">
    <property type="term" value="P:transmembrane transport"/>
    <property type="evidence" value="ECO:0007669"/>
    <property type="project" value="InterPro"/>
</dbReference>
<keyword evidence="4 6" id="KW-1133">Transmembrane helix</keyword>
<dbReference type="Proteomes" id="UP000674938">
    <property type="component" value="Unassembled WGS sequence"/>
</dbReference>
<dbReference type="PROSITE" id="PS50928">
    <property type="entry name" value="ABC_TM1"/>
    <property type="match status" value="1"/>
</dbReference>
<dbReference type="PANTHER" id="PTHR30177:SF4">
    <property type="entry name" value="OSMOPROTECTANT IMPORT PERMEASE PROTEIN OSMW"/>
    <property type="match status" value="1"/>
</dbReference>
<dbReference type="GO" id="GO:0005886">
    <property type="term" value="C:plasma membrane"/>
    <property type="evidence" value="ECO:0007669"/>
    <property type="project" value="UniProtKB-SubCell"/>
</dbReference>
<feature type="transmembrane region" description="Helical" evidence="6">
    <location>
        <begin position="126"/>
        <end position="143"/>
    </location>
</feature>
<keyword evidence="5 6" id="KW-0472">Membrane</keyword>
<name>A0A940STE8_9ENTE</name>
<evidence type="ECO:0000313" key="9">
    <source>
        <dbReference type="Proteomes" id="UP000674938"/>
    </source>
</evidence>
<dbReference type="InterPro" id="IPR000515">
    <property type="entry name" value="MetI-like"/>
</dbReference>
<feature type="transmembrane region" description="Helical" evidence="6">
    <location>
        <begin position="20"/>
        <end position="47"/>
    </location>
</feature>
<feature type="transmembrane region" description="Helical" evidence="6">
    <location>
        <begin position="149"/>
        <end position="170"/>
    </location>
</feature>
<protein>
    <submittedName>
        <fullName evidence="8">ABC transporter permease</fullName>
    </submittedName>
</protein>
<evidence type="ECO:0000256" key="3">
    <source>
        <dbReference type="ARBA" id="ARBA00022692"/>
    </source>
</evidence>
<dbReference type="Gene3D" id="1.10.3720.10">
    <property type="entry name" value="MetI-like"/>
    <property type="match status" value="1"/>
</dbReference>
<dbReference type="GO" id="GO:0031460">
    <property type="term" value="P:glycine betaine transport"/>
    <property type="evidence" value="ECO:0007669"/>
    <property type="project" value="TreeGrafter"/>
</dbReference>
<evidence type="ECO:0000313" key="8">
    <source>
        <dbReference type="EMBL" id="MBP1039599.1"/>
    </source>
</evidence>
<comment type="similarity">
    <text evidence="6">Belongs to the binding-protein-dependent transport system permease family.</text>
</comment>
<dbReference type="RefSeq" id="WP_209524496.1">
    <property type="nucleotide sequence ID" value="NZ_JAEEGA010000001.1"/>
</dbReference>
<comment type="subcellular location">
    <subcellularLocation>
        <location evidence="6">Cell membrane</location>
        <topology evidence="6">Multi-pass membrane protein</topology>
    </subcellularLocation>
    <subcellularLocation>
        <location evidence="1">Membrane</location>
        <topology evidence="1">Multi-pass membrane protein</topology>
    </subcellularLocation>
</comment>
<feature type="domain" description="ABC transmembrane type-1" evidence="7">
    <location>
        <begin position="20"/>
        <end position="200"/>
    </location>
</feature>
<dbReference type="AlphaFoldDB" id="A0A940STE8"/>
<dbReference type="PANTHER" id="PTHR30177">
    <property type="entry name" value="GLYCINE BETAINE/L-PROLINE TRANSPORT SYSTEM PERMEASE PROTEIN PROW"/>
    <property type="match status" value="1"/>
</dbReference>
<accession>A0A940STE8</accession>
<keyword evidence="9" id="KW-1185">Reference proteome</keyword>
<dbReference type="CDD" id="cd06261">
    <property type="entry name" value="TM_PBP2"/>
    <property type="match status" value="1"/>
</dbReference>
<evidence type="ECO:0000256" key="4">
    <source>
        <dbReference type="ARBA" id="ARBA00022989"/>
    </source>
</evidence>
<reference evidence="8" key="1">
    <citation type="submission" date="2020-12" db="EMBL/GenBank/DDBJ databases">
        <title>Vagococcus allomyrinae sp. nov. and Enterococcus lavae sp. nov., isolated from the larvae of Allomyrina dichotoma.</title>
        <authorList>
            <person name="Lee S.D."/>
        </authorList>
    </citation>
    <scope>NUCLEOTIDE SEQUENCE</scope>
    <source>
        <strain evidence="8">BWB3-3</strain>
    </source>
</reference>
<dbReference type="EMBL" id="JAEEGA010000001">
    <property type="protein sequence ID" value="MBP1039599.1"/>
    <property type="molecule type" value="Genomic_DNA"/>
</dbReference>
<dbReference type="InterPro" id="IPR051204">
    <property type="entry name" value="ABC_transp_perm/SBD"/>
</dbReference>
<feature type="transmembrane region" description="Helical" evidence="6">
    <location>
        <begin position="54"/>
        <end position="78"/>
    </location>
</feature>
<dbReference type="Pfam" id="PF00528">
    <property type="entry name" value="BPD_transp_1"/>
    <property type="match status" value="1"/>
</dbReference>
<feature type="transmembrane region" description="Helical" evidence="6">
    <location>
        <begin position="182"/>
        <end position="204"/>
    </location>
</feature>
<evidence type="ECO:0000256" key="6">
    <source>
        <dbReference type="RuleBase" id="RU363032"/>
    </source>
</evidence>
<gene>
    <name evidence="8" type="ORF">I6N95_01130</name>
</gene>
<dbReference type="SUPFAM" id="SSF161098">
    <property type="entry name" value="MetI-like"/>
    <property type="match status" value="1"/>
</dbReference>
<organism evidence="8 9">
    <name type="scientific">Vagococcus allomyrinae</name>
    <dbReference type="NCBI Taxonomy" id="2794353"/>
    <lineage>
        <taxon>Bacteria</taxon>
        <taxon>Bacillati</taxon>
        <taxon>Bacillota</taxon>
        <taxon>Bacilli</taxon>
        <taxon>Lactobacillales</taxon>
        <taxon>Enterococcaceae</taxon>
        <taxon>Vagococcus</taxon>
    </lineage>
</organism>
<evidence type="ECO:0000256" key="5">
    <source>
        <dbReference type="ARBA" id="ARBA00023136"/>
    </source>
</evidence>
<keyword evidence="3 6" id="KW-0812">Transmembrane</keyword>
<evidence type="ECO:0000256" key="2">
    <source>
        <dbReference type="ARBA" id="ARBA00022448"/>
    </source>
</evidence>
<dbReference type="InterPro" id="IPR035906">
    <property type="entry name" value="MetI-like_sf"/>
</dbReference>
<evidence type="ECO:0000259" key="7">
    <source>
        <dbReference type="PROSITE" id="PS50928"/>
    </source>
</evidence>
<keyword evidence="2 6" id="KW-0813">Transport</keyword>
<feature type="transmembrane region" description="Helical" evidence="6">
    <location>
        <begin position="84"/>
        <end position="105"/>
    </location>
</feature>